<accession>A0AAN9KMK4</accession>
<dbReference type="AlphaFoldDB" id="A0AAN9KMK4"/>
<proteinExistence type="predicted"/>
<gene>
    <name evidence="1" type="ORF">RJT34_03222</name>
</gene>
<evidence type="ECO:0000313" key="1">
    <source>
        <dbReference type="EMBL" id="KAK7318519.1"/>
    </source>
</evidence>
<name>A0AAN9KMK4_CLITE</name>
<comment type="caution">
    <text evidence="1">The sequence shown here is derived from an EMBL/GenBank/DDBJ whole genome shotgun (WGS) entry which is preliminary data.</text>
</comment>
<dbReference type="EMBL" id="JAYKXN010000001">
    <property type="protein sequence ID" value="KAK7318519.1"/>
    <property type="molecule type" value="Genomic_DNA"/>
</dbReference>
<evidence type="ECO:0000313" key="2">
    <source>
        <dbReference type="Proteomes" id="UP001359559"/>
    </source>
</evidence>
<reference evidence="1 2" key="1">
    <citation type="submission" date="2024-01" db="EMBL/GenBank/DDBJ databases">
        <title>The genomes of 5 underutilized Papilionoideae crops provide insights into root nodulation and disease resistance.</title>
        <authorList>
            <person name="Yuan L."/>
        </authorList>
    </citation>
    <scope>NUCLEOTIDE SEQUENCE [LARGE SCALE GENOMIC DNA]</scope>
    <source>
        <strain evidence="1">LY-2023</strain>
        <tissue evidence="1">Leaf</tissue>
    </source>
</reference>
<sequence length="75" mass="8744">MYSSCTHQYKNPFVMFYMHAPFHSTKIFTGSPYPFILGKDLKDVDTLIRRVNAQPHHVIIGLDPRPLYPIFPLSH</sequence>
<organism evidence="1 2">
    <name type="scientific">Clitoria ternatea</name>
    <name type="common">Butterfly pea</name>
    <dbReference type="NCBI Taxonomy" id="43366"/>
    <lineage>
        <taxon>Eukaryota</taxon>
        <taxon>Viridiplantae</taxon>
        <taxon>Streptophyta</taxon>
        <taxon>Embryophyta</taxon>
        <taxon>Tracheophyta</taxon>
        <taxon>Spermatophyta</taxon>
        <taxon>Magnoliopsida</taxon>
        <taxon>eudicotyledons</taxon>
        <taxon>Gunneridae</taxon>
        <taxon>Pentapetalae</taxon>
        <taxon>rosids</taxon>
        <taxon>fabids</taxon>
        <taxon>Fabales</taxon>
        <taxon>Fabaceae</taxon>
        <taxon>Papilionoideae</taxon>
        <taxon>50 kb inversion clade</taxon>
        <taxon>NPAAA clade</taxon>
        <taxon>indigoferoid/millettioid clade</taxon>
        <taxon>Phaseoleae</taxon>
        <taxon>Clitoria</taxon>
    </lineage>
</organism>
<protein>
    <submittedName>
        <fullName evidence="1">Uncharacterized protein</fullName>
    </submittedName>
</protein>
<keyword evidence="2" id="KW-1185">Reference proteome</keyword>
<dbReference type="Proteomes" id="UP001359559">
    <property type="component" value="Unassembled WGS sequence"/>
</dbReference>